<dbReference type="GO" id="GO:0000155">
    <property type="term" value="F:phosphorelay sensor kinase activity"/>
    <property type="evidence" value="ECO:0007669"/>
    <property type="project" value="InterPro"/>
</dbReference>
<dbReference type="AlphaFoldDB" id="A0A2T1KPT9"/>
<dbReference type="SUPFAM" id="SSF47384">
    <property type="entry name" value="Homodimeric domain of signal transducing histidine kinase"/>
    <property type="match status" value="1"/>
</dbReference>
<dbReference type="OrthoDB" id="9810730at2"/>
<evidence type="ECO:0000256" key="6">
    <source>
        <dbReference type="ARBA" id="ARBA00022777"/>
    </source>
</evidence>
<dbReference type="PANTHER" id="PTHR43711:SF26">
    <property type="entry name" value="SENSOR HISTIDINE KINASE RCSC"/>
    <property type="match status" value="1"/>
</dbReference>
<dbReference type="SMART" id="SM00388">
    <property type="entry name" value="HisKA"/>
    <property type="match status" value="1"/>
</dbReference>
<feature type="domain" description="Histidine kinase" evidence="10">
    <location>
        <begin position="279"/>
        <end position="502"/>
    </location>
</feature>
<evidence type="ECO:0000256" key="8">
    <source>
        <dbReference type="SAM" id="MobiDB-lite"/>
    </source>
</evidence>
<gene>
    <name evidence="12" type="ORF">C7H09_04630</name>
</gene>
<dbReference type="InterPro" id="IPR003594">
    <property type="entry name" value="HATPase_dom"/>
</dbReference>
<evidence type="ECO:0000256" key="7">
    <source>
        <dbReference type="ARBA" id="ARBA00023012"/>
    </source>
</evidence>
<dbReference type="CDD" id="cd00082">
    <property type="entry name" value="HisKA"/>
    <property type="match status" value="1"/>
</dbReference>
<dbReference type="InterPro" id="IPR005467">
    <property type="entry name" value="His_kinase_dom"/>
</dbReference>
<evidence type="ECO:0000313" key="13">
    <source>
        <dbReference type="Proteomes" id="UP000239866"/>
    </source>
</evidence>
<comment type="subcellular location">
    <subcellularLocation>
        <location evidence="2">Membrane</location>
    </subcellularLocation>
</comment>
<dbReference type="InterPro" id="IPR004358">
    <property type="entry name" value="Sig_transdc_His_kin-like_C"/>
</dbReference>
<keyword evidence="4" id="KW-0597">Phosphoprotein</keyword>
<protein>
    <recommendedName>
        <fullName evidence="3">histidine kinase</fullName>
        <ecNumber evidence="3">2.7.13.3</ecNumber>
    </recommendedName>
</protein>
<reference evidence="12 13" key="1">
    <citation type="submission" date="2018-03" db="EMBL/GenBank/DDBJ databases">
        <title>Marinobacter brunus sp. nov., a marine bacterium of Gamma-proteobacteria isolated from the surface seawater of the South China Sea.</title>
        <authorList>
            <person name="Cheng H."/>
            <person name="Wu Y.-H."/>
            <person name="Xamxidin M."/>
            <person name="Xu X.-W."/>
        </authorList>
    </citation>
    <scope>NUCLEOTIDE SEQUENCE [LARGE SCALE GENOMIC DNA]</scope>
    <source>
        <strain evidence="12 13">NH169-3</strain>
    </source>
</reference>
<dbReference type="EMBL" id="PXNP01000016">
    <property type="protein sequence ID" value="PSF12169.1"/>
    <property type="molecule type" value="Genomic_DNA"/>
</dbReference>
<evidence type="ECO:0000313" key="12">
    <source>
        <dbReference type="EMBL" id="PSF12169.1"/>
    </source>
</evidence>
<keyword evidence="9" id="KW-0472">Membrane</keyword>
<comment type="catalytic activity">
    <reaction evidence="1">
        <text>ATP + protein L-histidine = ADP + protein N-phospho-L-histidine.</text>
        <dbReference type="EC" id="2.7.13.3"/>
    </reaction>
</comment>
<evidence type="ECO:0000256" key="2">
    <source>
        <dbReference type="ARBA" id="ARBA00004370"/>
    </source>
</evidence>
<dbReference type="Proteomes" id="UP000239866">
    <property type="component" value="Unassembled WGS sequence"/>
</dbReference>
<dbReference type="SUPFAM" id="SSF55874">
    <property type="entry name" value="ATPase domain of HSP90 chaperone/DNA topoisomerase II/histidine kinase"/>
    <property type="match status" value="1"/>
</dbReference>
<keyword evidence="5" id="KW-0808">Transferase</keyword>
<keyword evidence="7" id="KW-0902">Two-component regulatory system</keyword>
<evidence type="ECO:0000256" key="9">
    <source>
        <dbReference type="SAM" id="Phobius"/>
    </source>
</evidence>
<dbReference type="InterPro" id="IPR050736">
    <property type="entry name" value="Sensor_HK_Regulatory"/>
</dbReference>
<feature type="domain" description="HAMP" evidence="11">
    <location>
        <begin position="196"/>
        <end position="250"/>
    </location>
</feature>
<dbReference type="EC" id="2.7.13.3" evidence="3"/>
<dbReference type="PANTHER" id="PTHR43711">
    <property type="entry name" value="TWO-COMPONENT HISTIDINE KINASE"/>
    <property type="match status" value="1"/>
</dbReference>
<evidence type="ECO:0000259" key="11">
    <source>
        <dbReference type="PROSITE" id="PS50885"/>
    </source>
</evidence>
<dbReference type="GO" id="GO:0016020">
    <property type="term" value="C:membrane"/>
    <property type="evidence" value="ECO:0007669"/>
    <property type="project" value="UniProtKB-SubCell"/>
</dbReference>
<dbReference type="SMART" id="SM00387">
    <property type="entry name" value="HATPase_c"/>
    <property type="match status" value="1"/>
</dbReference>
<evidence type="ECO:0000259" key="10">
    <source>
        <dbReference type="PROSITE" id="PS50109"/>
    </source>
</evidence>
<keyword evidence="9" id="KW-0812">Transmembrane</keyword>
<organism evidence="12 13">
    <name type="scientific">Marinobacter fuscus</name>
    <dbReference type="NCBI Taxonomy" id="2109942"/>
    <lineage>
        <taxon>Bacteria</taxon>
        <taxon>Pseudomonadati</taxon>
        <taxon>Pseudomonadota</taxon>
        <taxon>Gammaproteobacteria</taxon>
        <taxon>Pseudomonadales</taxon>
        <taxon>Marinobacteraceae</taxon>
        <taxon>Marinobacter</taxon>
    </lineage>
</organism>
<keyword evidence="9" id="KW-1133">Transmembrane helix</keyword>
<keyword evidence="6 12" id="KW-0418">Kinase</keyword>
<evidence type="ECO:0000256" key="5">
    <source>
        <dbReference type="ARBA" id="ARBA00022679"/>
    </source>
</evidence>
<dbReference type="InterPro" id="IPR003661">
    <property type="entry name" value="HisK_dim/P_dom"/>
</dbReference>
<keyword evidence="13" id="KW-1185">Reference proteome</keyword>
<dbReference type="Gene3D" id="1.10.287.130">
    <property type="match status" value="1"/>
</dbReference>
<feature type="transmembrane region" description="Helical" evidence="9">
    <location>
        <begin position="172"/>
        <end position="195"/>
    </location>
</feature>
<dbReference type="Pfam" id="PF02518">
    <property type="entry name" value="HATPase_c"/>
    <property type="match status" value="1"/>
</dbReference>
<dbReference type="RefSeq" id="WP_106761447.1">
    <property type="nucleotide sequence ID" value="NZ_PXNP01000016.1"/>
</dbReference>
<accession>A0A2T1KPT9</accession>
<dbReference type="PROSITE" id="PS50109">
    <property type="entry name" value="HIS_KIN"/>
    <property type="match status" value="1"/>
</dbReference>
<name>A0A2T1KPT9_9GAMM</name>
<sequence length="526" mass="56753">MSQPAAAAGMSLSQRLLLLGALPAIVVFVALMLFFTSARLDDARAEIAQNSQLLADSLAPALEYPVVAGNTQALEQILAESLKHSQASWIRVTNVSEDVLGFVGNNLQPSAVDTADFVVYHAEVLQEPLEMGSGGSVDWFSGQWGLSSGALRVGRIEVGVDPSLLQARQDDILWSSLSVGIALLLLTLVLVDHFLRNILRPFRDLSGRVGRLIDGDYRRLPVVAKGATQEVAAIHRQLNGLALHLEELKVARDQTLALSETAREKAEQASNAKSEFLVTMGHELKTPLNGVLGMARRIAEEPLSQKQQNDLTTAQQSVRDLLMVISDMLDYARVEDGSLVLDRREFDVKALITNCVSSYRYQAEQQGLSLDLRFIGEWPEQPRVMADAPRLRQILAGLIDNALKLTSDGFINVHADWRAIDAGSAALSCTVTDSGTGLATDQLHAELNSLEQSDAGASRFSSHGGLGLALVQRLVELQGGHIQIDTGSVQGNAFRFELTLNYVGEGSGQNGQSESSGDNTLSQAGR</sequence>
<evidence type="ECO:0000256" key="1">
    <source>
        <dbReference type="ARBA" id="ARBA00000085"/>
    </source>
</evidence>
<proteinExistence type="predicted"/>
<dbReference type="InterPro" id="IPR036890">
    <property type="entry name" value="HATPase_C_sf"/>
</dbReference>
<dbReference type="PROSITE" id="PS50885">
    <property type="entry name" value="HAMP"/>
    <property type="match status" value="1"/>
</dbReference>
<dbReference type="Pfam" id="PF00512">
    <property type="entry name" value="HisKA"/>
    <property type="match status" value="1"/>
</dbReference>
<dbReference type="PRINTS" id="PR00344">
    <property type="entry name" value="BCTRLSENSOR"/>
</dbReference>
<feature type="region of interest" description="Disordered" evidence="8">
    <location>
        <begin position="506"/>
        <end position="526"/>
    </location>
</feature>
<dbReference type="InterPro" id="IPR036097">
    <property type="entry name" value="HisK_dim/P_sf"/>
</dbReference>
<comment type="caution">
    <text evidence="12">The sequence shown here is derived from an EMBL/GenBank/DDBJ whole genome shotgun (WGS) entry which is preliminary data.</text>
</comment>
<evidence type="ECO:0000256" key="4">
    <source>
        <dbReference type="ARBA" id="ARBA00022553"/>
    </source>
</evidence>
<evidence type="ECO:0000256" key="3">
    <source>
        <dbReference type="ARBA" id="ARBA00012438"/>
    </source>
</evidence>
<dbReference type="Gene3D" id="3.30.565.10">
    <property type="entry name" value="Histidine kinase-like ATPase, C-terminal domain"/>
    <property type="match status" value="1"/>
</dbReference>
<dbReference type="InterPro" id="IPR003660">
    <property type="entry name" value="HAMP_dom"/>
</dbReference>